<dbReference type="OrthoDB" id="418728at2"/>
<dbReference type="PANTHER" id="PTHR30619">
    <property type="entry name" value="DNA INTERNALIZATION/COMPETENCE PROTEIN COMEC/REC2"/>
    <property type="match status" value="1"/>
</dbReference>
<gene>
    <name evidence="2" type="ORF">TsocGM_20270</name>
</gene>
<dbReference type="SUPFAM" id="SSF56281">
    <property type="entry name" value="Metallo-hydrolase/oxidoreductase"/>
    <property type="match status" value="1"/>
</dbReference>
<organism evidence="2 3">
    <name type="scientific">Tautonia sociabilis</name>
    <dbReference type="NCBI Taxonomy" id="2080755"/>
    <lineage>
        <taxon>Bacteria</taxon>
        <taxon>Pseudomonadati</taxon>
        <taxon>Planctomycetota</taxon>
        <taxon>Planctomycetia</taxon>
        <taxon>Isosphaerales</taxon>
        <taxon>Isosphaeraceae</taxon>
        <taxon>Tautonia</taxon>
    </lineage>
</organism>
<feature type="region of interest" description="Disordered" evidence="1">
    <location>
        <begin position="318"/>
        <end position="353"/>
    </location>
</feature>
<proteinExistence type="predicted"/>
<sequence>MANIAKEVIWPKDPNILVRVVFLHVGQGSSTIVLAADGSTYKSLLVDINLDASCDGIDVPRLMKDLLGDAGLDVFVNSHPHDDHLCGVKALSDSIAIKEVWHSGHVPGRDNEEAYRQLQEVIKKVTSGGGKEEELCGSRSPRPVGEAECYVLAPAQHVKDSIDDETAEVRRRRIHEHCAVLKFGSGSTWVMLPGDADRDAWEKWITRYHNGRLPAVVLAGSHHGSRTFFYYNDGDEPYKAALKAIAPDYVVLSAPRHSESRHKHPHPRAVDFYAEEVGRQNILHTGENRYCFICDIFRNGTYYIDSDKGELVEAYPIEDKKDGGGGNGSSGKPWAAPAVITRVDHRPMGSRSR</sequence>
<keyword evidence="3" id="KW-1185">Reference proteome</keyword>
<dbReference type="AlphaFoldDB" id="A0A432MFF5"/>
<name>A0A432MFF5_9BACT</name>
<reference evidence="2 3" key="2">
    <citation type="submission" date="2019-01" db="EMBL/GenBank/DDBJ databases">
        <title>Tautonia sociabilis, a novel thermotolerant planctomycete of Isosphaeraceae family, isolated from a 4000 m deep subterranean habitat.</title>
        <authorList>
            <person name="Kovaleva O.L."/>
            <person name="Elcheninov A.G."/>
            <person name="Van Heerden E."/>
            <person name="Toshchakov S.V."/>
            <person name="Novikov A."/>
            <person name="Bonch-Osmolovskaya E.A."/>
            <person name="Kublanov I.V."/>
        </authorList>
    </citation>
    <scope>NUCLEOTIDE SEQUENCE [LARGE SCALE GENOMIC DNA]</scope>
    <source>
        <strain evidence="2 3">GM2012</strain>
    </source>
</reference>
<dbReference type="Proteomes" id="UP000280296">
    <property type="component" value="Unassembled WGS sequence"/>
</dbReference>
<dbReference type="RefSeq" id="WP_126727286.1">
    <property type="nucleotide sequence ID" value="NZ_RYZH01000048.1"/>
</dbReference>
<evidence type="ECO:0000256" key="1">
    <source>
        <dbReference type="SAM" id="MobiDB-lite"/>
    </source>
</evidence>
<evidence type="ECO:0000313" key="2">
    <source>
        <dbReference type="EMBL" id="RUL84613.1"/>
    </source>
</evidence>
<dbReference type="InterPro" id="IPR052159">
    <property type="entry name" value="Competence_DNA_uptake"/>
</dbReference>
<dbReference type="Gene3D" id="3.60.15.10">
    <property type="entry name" value="Ribonuclease Z/Hydroxyacylglutathione hydrolase-like"/>
    <property type="match status" value="1"/>
</dbReference>
<evidence type="ECO:0000313" key="3">
    <source>
        <dbReference type="Proteomes" id="UP000280296"/>
    </source>
</evidence>
<protein>
    <submittedName>
        <fullName evidence="2">Competence protein ComEC</fullName>
    </submittedName>
</protein>
<accession>A0A432MFF5</accession>
<dbReference type="PANTHER" id="PTHR30619:SF1">
    <property type="entry name" value="RECOMBINATION PROTEIN 2"/>
    <property type="match status" value="1"/>
</dbReference>
<reference evidence="2 3" key="1">
    <citation type="submission" date="2018-12" db="EMBL/GenBank/DDBJ databases">
        <authorList>
            <person name="Toschakov S.V."/>
        </authorList>
    </citation>
    <scope>NUCLEOTIDE SEQUENCE [LARGE SCALE GENOMIC DNA]</scope>
    <source>
        <strain evidence="2 3">GM2012</strain>
    </source>
</reference>
<comment type="caution">
    <text evidence="2">The sequence shown here is derived from an EMBL/GenBank/DDBJ whole genome shotgun (WGS) entry which is preliminary data.</text>
</comment>
<dbReference type="EMBL" id="RYZH01000048">
    <property type="protein sequence ID" value="RUL84613.1"/>
    <property type="molecule type" value="Genomic_DNA"/>
</dbReference>
<dbReference type="InterPro" id="IPR036866">
    <property type="entry name" value="RibonucZ/Hydroxyglut_hydro"/>
</dbReference>